<name>A0A1D1YF21_9ARAE</name>
<dbReference type="PANTHER" id="PTHR11871">
    <property type="entry name" value="PROTEIN PHOSPHATASE PP2A REGULATORY SUBUNIT B"/>
    <property type="match status" value="1"/>
</dbReference>
<gene>
    <name evidence="4" type="primary">PP2AB2_20</name>
    <name evidence="4" type="ORF">g.21683</name>
</gene>
<evidence type="ECO:0000256" key="2">
    <source>
        <dbReference type="ARBA" id="ARBA00022737"/>
    </source>
</evidence>
<reference evidence="4" key="1">
    <citation type="submission" date="2015-07" db="EMBL/GenBank/DDBJ databases">
        <title>Transcriptome Assembly of Anthurium amnicola.</title>
        <authorList>
            <person name="Suzuki J."/>
        </authorList>
    </citation>
    <scope>NUCLEOTIDE SEQUENCE</scope>
</reference>
<sequence>EHHPRKKRSELKPSLSLLPGIPSHGGNPEGRLHQSVRRCEQLMSRDLPIEAASGLAADVRPSPAVNLRWGSLEFVLSMNGKGGKDAGELAPGPPPSSPPLEWKFSQVFGERTAGEEVQEVDIISAIEFDKSGDHLATGDRGGRVVLFERTDIRDHGNRRVLESLDYPVRHPEFRYKTEFQSHEPEFDYLKSL</sequence>
<organism evidence="4">
    <name type="scientific">Anthurium amnicola</name>
    <dbReference type="NCBI Taxonomy" id="1678845"/>
    <lineage>
        <taxon>Eukaryota</taxon>
        <taxon>Viridiplantae</taxon>
        <taxon>Streptophyta</taxon>
        <taxon>Embryophyta</taxon>
        <taxon>Tracheophyta</taxon>
        <taxon>Spermatophyta</taxon>
        <taxon>Magnoliopsida</taxon>
        <taxon>Liliopsida</taxon>
        <taxon>Araceae</taxon>
        <taxon>Pothoideae</taxon>
        <taxon>Potheae</taxon>
        <taxon>Anthurium</taxon>
    </lineage>
</organism>
<feature type="region of interest" description="Disordered" evidence="3">
    <location>
        <begin position="1"/>
        <end position="34"/>
    </location>
</feature>
<evidence type="ECO:0000256" key="1">
    <source>
        <dbReference type="ARBA" id="ARBA00022574"/>
    </source>
</evidence>
<dbReference type="GO" id="GO:0000159">
    <property type="term" value="C:protein phosphatase type 2A complex"/>
    <property type="evidence" value="ECO:0007669"/>
    <property type="project" value="InterPro"/>
</dbReference>
<evidence type="ECO:0000313" key="4">
    <source>
        <dbReference type="EMBL" id="JAT53232.1"/>
    </source>
</evidence>
<evidence type="ECO:0000256" key="3">
    <source>
        <dbReference type="SAM" id="MobiDB-lite"/>
    </source>
</evidence>
<keyword evidence="1" id="KW-0853">WD repeat</keyword>
<keyword evidence="2" id="KW-0677">Repeat</keyword>
<feature type="non-terminal residue" evidence="4">
    <location>
        <position position="1"/>
    </location>
</feature>
<dbReference type="InterPro" id="IPR000009">
    <property type="entry name" value="PP2A_PR55"/>
</dbReference>
<feature type="non-terminal residue" evidence="4">
    <location>
        <position position="192"/>
    </location>
</feature>
<proteinExistence type="predicted"/>
<protein>
    <submittedName>
        <fullName evidence="4">Serine/threonine protein phosphatase 2A regulatory subunit B beta isoform</fullName>
    </submittedName>
</protein>
<dbReference type="AlphaFoldDB" id="A0A1D1YF21"/>
<dbReference type="PRINTS" id="PR00600">
    <property type="entry name" value="PP2APR55"/>
</dbReference>
<dbReference type="EMBL" id="GDJX01014704">
    <property type="protein sequence ID" value="JAT53232.1"/>
    <property type="molecule type" value="Transcribed_RNA"/>
</dbReference>
<dbReference type="GO" id="GO:0019888">
    <property type="term" value="F:protein phosphatase regulator activity"/>
    <property type="evidence" value="ECO:0007669"/>
    <property type="project" value="InterPro"/>
</dbReference>
<accession>A0A1D1YF21</accession>